<reference evidence="2 3" key="1">
    <citation type="submission" date="2024-05" db="EMBL/GenBank/DDBJ databases">
        <authorList>
            <person name="Venkateswaran K."/>
        </authorList>
    </citation>
    <scope>NUCLEOTIDE SEQUENCE [LARGE SCALE GENOMIC DNA]</scope>
    <source>
        <strain evidence="2 3">179-C4-2-HS</strain>
    </source>
</reference>
<dbReference type="SUPFAM" id="SSF69304">
    <property type="entry name" value="Tricorn protease N-terminal domain"/>
    <property type="match status" value="1"/>
</dbReference>
<dbReference type="InterPro" id="IPR015943">
    <property type="entry name" value="WD40/YVTN_repeat-like_dom_sf"/>
</dbReference>
<name>A0ABV4YVT4_9BACI</name>
<evidence type="ECO:0000259" key="1">
    <source>
        <dbReference type="Pfam" id="PF14583"/>
    </source>
</evidence>
<evidence type="ECO:0000313" key="3">
    <source>
        <dbReference type="Proteomes" id="UP001241748"/>
    </source>
</evidence>
<feature type="domain" description="Oligogalacturonate lyase" evidence="1">
    <location>
        <begin position="140"/>
        <end position="239"/>
    </location>
</feature>
<dbReference type="Gene3D" id="2.130.10.10">
    <property type="entry name" value="YVTN repeat-like/Quinoprotein amine dehydrogenase"/>
    <property type="match status" value="1"/>
</dbReference>
<gene>
    <name evidence="2" type="ORF">P5G62_015100</name>
</gene>
<organism evidence="2 3">
    <name type="scientific">Neobacillus driksii</name>
    <dbReference type="NCBI Taxonomy" id="3035913"/>
    <lineage>
        <taxon>Bacteria</taxon>
        <taxon>Bacillati</taxon>
        <taxon>Bacillota</taxon>
        <taxon>Bacilli</taxon>
        <taxon>Bacillales</taxon>
        <taxon>Bacillaceae</taxon>
        <taxon>Neobacillus</taxon>
    </lineage>
</organism>
<evidence type="ECO:0000313" key="2">
    <source>
        <dbReference type="EMBL" id="MFB3168444.1"/>
    </source>
</evidence>
<dbReference type="RefSeq" id="WP_306072993.1">
    <property type="nucleotide sequence ID" value="NZ_JAROBZ020000001.1"/>
</dbReference>
<proteinExistence type="predicted"/>
<dbReference type="Pfam" id="PF14583">
    <property type="entry name" value="Pectate_lyase22"/>
    <property type="match status" value="1"/>
</dbReference>
<dbReference type="InterPro" id="IPR027946">
    <property type="entry name" value="Ogl_dom"/>
</dbReference>
<keyword evidence="3" id="KW-1185">Reference proteome</keyword>
<sequence length="347" mass="39210">MRNFTTYRDSVTGYEIRQYTQGQERNTKLYFTTENFTTDDRYFFFNQQIPSGLKNEVYQGTGDLYKAEVESGELKLVAGSEYSGFAMDRFENYGVLTKGNVVCRYECDSDKIIELGALPAGGHITGHLTTSKSGKIVCSYKQKNCIYALVTLDPQTGKSEVVYQSDYNLGHAQVCPTDENTIFFIHETGGDALQRMWLFDVTTSTARPYYVESEGDWITHEVWTADGENIVFMKLPSYLMMGTKDGQNFRIVTKEDQLLHPGISRDSKWFCADRIGYLGVESPNLVYLVNGETGNSLVLANTDTPRSGADHLHPSFNRKGDMILFNRPFDNGSTQVCLIDLNQVERP</sequence>
<accession>A0ABV4YVT4</accession>
<keyword evidence="2" id="KW-0456">Lyase</keyword>
<dbReference type="GO" id="GO:0016829">
    <property type="term" value="F:lyase activity"/>
    <property type="evidence" value="ECO:0007669"/>
    <property type="project" value="UniProtKB-KW"/>
</dbReference>
<dbReference type="Proteomes" id="UP001241748">
    <property type="component" value="Unassembled WGS sequence"/>
</dbReference>
<comment type="caution">
    <text evidence="2">The sequence shown here is derived from an EMBL/GenBank/DDBJ whole genome shotgun (WGS) entry which is preliminary data.</text>
</comment>
<protein>
    <submittedName>
        <fullName evidence="2">Oligogalacturonate lyase family protein</fullName>
    </submittedName>
</protein>
<dbReference type="EMBL" id="JAROBZ020000001">
    <property type="protein sequence ID" value="MFB3168444.1"/>
    <property type="molecule type" value="Genomic_DNA"/>
</dbReference>